<evidence type="ECO:0000256" key="10">
    <source>
        <dbReference type="ARBA" id="ARBA00022840"/>
    </source>
</evidence>
<dbReference type="CDD" id="cd06225">
    <property type="entry name" value="HAMP"/>
    <property type="match status" value="1"/>
</dbReference>
<evidence type="ECO:0000256" key="7">
    <source>
        <dbReference type="ARBA" id="ARBA00022692"/>
    </source>
</evidence>
<evidence type="ECO:0000256" key="4">
    <source>
        <dbReference type="ARBA" id="ARBA00022475"/>
    </source>
</evidence>
<dbReference type="PROSITE" id="PS50109">
    <property type="entry name" value="HIS_KIN"/>
    <property type="match status" value="1"/>
</dbReference>
<dbReference type="GO" id="GO:0005886">
    <property type="term" value="C:plasma membrane"/>
    <property type="evidence" value="ECO:0007669"/>
    <property type="project" value="UniProtKB-SubCell"/>
</dbReference>
<feature type="domain" description="HAMP" evidence="16">
    <location>
        <begin position="213"/>
        <end position="244"/>
    </location>
</feature>
<evidence type="ECO:0000256" key="9">
    <source>
        <dbReference type="ARBA" id="ARBA00022777"/>
    </source>
</evidence>
<gene>
    <name evidence="17" type="ORF">RQP50_02620</name>
</gene>
<dbReference type="Proteomes" id="UP001250538">
    <property type="component" value="Unassembled WGS sequence"/>
</dbReference>
<keyword evidence="11 14" id="KW-1133">Transmembrane helix</keyword>
<keyword evidence="6" id="KW-0808">Transferase</keyword>
<accession>A0AAJ2N793</accession>
<keyword evidence="12" id="KW-0902">Two-component regulatory system</keyword>
<dbReference type="PROSITE" id="PS50885">
    <property type="entry name" value="HAMP"/>
    <property type="match status" value="1"/>
</dbReference>
<evidence type="ECO:0000256" key="14">
    <source>
        <dbReference type="SAM" id="Phobius"/>
    </source>
</evidence>
<evidence type="ECO:0000313" key="18">
    <source>
        <dbReference type="Proteomes" id="UP001250538"/>
    </source>
</evidence>
<dbReference type="Gene3D" id="1.10.287.130">
    <property type="match status" value="1"/>
</dbReference>
<dbReference type="AlphaFoldDB" id="A0AAJ2N793"/>
<keyword evidence="5" id="KW-0597">Phosphoprotein</keyword>
<dbReference type="SMART" id="SM00388">
    <property type="entry name" value="HisKA"/>
    <property type="match status" value="1"/>
</dbReference>
<evidence type="ECO:0000259" key="16">
    <source>
        <dbReference type="PROSITE" id="PS50885"/>
    </source>
</evidence>
<protein>
    <recommendedName>
        <fullName evidence="3">histidine kinase</fullName>
        <ecNumber evidence="3">2.7.13.3</ecNumber>
    </recommendedName>
</protein>
<keyword evidence="13 14" id="KW-0472">Membrane</keyword>
<keyword evidence="7 14" id="KW-0812">Transmembrane</keyword>
<dbReference type="PANTHER" id="PTHR45528">
    <property type="entry name" value="SENSOR HISTIDINE KINASE CPXA"/>
    <property type="match status" value="1"/>
</dbReference>
<evidence type="ECO:0000313" key="17">
    <source>
        <dbReference type="EMBL" id="MDT8975134.1"/>
    </source>
</evidence>
<organism evidence="17 18">
    <name type="scientific">Paenibacillus suaedae</name>
    <dbReference type="NCBI Taxonomy" id="3077233"/>
    <lineage>
        <taxon>Bacteria</taxon>
        <taxon>Bacillati</taxon>
        <taxon>Bacillota</taxon>
        <taxon>Bacilli</taxon>
        <taxon>Bacillales</taxon>
        <taxon>Paenibacillaceae</taxon>
        <taxon>Paenibacillus</taxon>
    </lineage>
</organism>
<evidence type="ECO:0000256" key="6">
    <source>
        <dbReference type="ARBA" id="ARBA00022679"/>
    </source>
</evidence>
<proteinExistence type="predicted"/>
<reference evidence="18" key="1">
    <citation type="submission" date="2023-09" db="EMBL/GenBank/DDBJ databases">
        <title>Paenibacillus sp. chi10 Genome sequencing and assembly.</title>
        <authorList>
            <person name="Kim I."/>
        </authorList>
    </citation>
    <scope>NUCLEOTIDE SEQUENCE [LARGE SCALE GENOMIC DNA]</scope>
    <source>
        <strain evidence="18">chi10</strain>
    </source>
</reference>
<dbReference type="SUPFAM" id="SSF47384">
    <property type="entry name" value="Homodimeric domain of signal transducing histidine kinase"/>
    <property type="match status" value="1"/>
</dbReference>
<comment type="subcellular location">
    <subcellularLocation>
        <location evidence="2">Cell membrane</location>
        <topology evidence="2">Multi-pass membrane protein</topology>
    </subcellularLocation>
</comment>
<dbReference type="Pfam" id="PF02518">
    <property type="entry name" value="HATPase_c"/>
    <property type="match status" value="1"/>
</dbReference>
<dbReference type="Gene3D" id="3.30.565.10">
    <property type="entry name" value="Histidine kinase-like ATPase, C-terminal domain"/>
    <property type="match status" value="1"/>
</dbReference>
<dbReference type="EMBL" id="JAVYAA010000001">
    <property type="protein sequence ID" value="MDT8975134.1"/>
    <property type="molecule type" value="Genomic_DNA"/>
</dbReference>
<evidence type="ECO:0000256" key="12">
    <source>
        <dbReference type="ARBA" id="ARBA00023012"/>
    </source>
</evidence>
<dbReference type="InterPro" id="IPR036097">
    <property type="entry name" value="HisK_dim/P_sf"/>
</dbReference>
<evidence type="ECO:0000256" key="3">
    <source>
        <dbReference type="ARBA" id="ARBA00012438"/>
    </source>
</evidence>
<evidence type="ECO:0000256" key="13">
    <source>
        <dbReference type="ARBA" id="ARBA00023136"/>
    </source>
</evidence>
<keyword evidence="4" id="KW-1003">Cell membrane</keyword>
<feature type="transmembrane region" description="Helical" evidence="14">
    <location>
        <begin position="12"/>
        <end position="40"/>
    </location>
</feature>
<dbReference type="InterPro" id="IPR003660">
    <property type="entry name" value="HAMP_dom"/>
</dbReference>
<dbReference type="InterPro" id="IPR050398">
    <property type="entry name" value="HssS/ArlS-like"/>
</dbReference>
<evidence type="ECO:0000256" key="1">
    <source>
        <dbReference type="ARBA" id="ARBA00000085"/>
    </source>
</evidence>
<dbReference type="GO" id="GO:0005524">
    <property type="term" value="F:ATP binding"/>
    <property type="evidence" value="ECO:0007669"/>
    <property type="project" value="UniProtKB-KW"/>
</dbReference>
<dbReference type="EC" id="2.7.13.3" evidence="3"/>
<dbReference type="InterPro" id="IPR003661">
    <property type="entry name" value="HisK_dim/P_dom"/>
</dbReference>
<name>A0AAJ2N793_9BACL</name>
<dbReference type="InterPro" id="IPR003594">
    <property type="entry name" value="HATPase_dom"/>
</dbReference>
<comment type="caution">
    <text evidence="17">The sequence shown here is derived from an EMBL/GenBank/DDBJ whole genome shotgun (WGS) entry which is preliminary data.</text>
</comment>
<evidence type="ECO:0000259" key="15">
    <source>
        <dbReference type="PROSITE" id="PS50109"/>
    </source>
</evidence>
<evidence type="ECO:0000256" key="2">
    <source>
        <dbReference type="ARBA" id="ARBA00004651"/>
    </source>
</evidence>
<evidence type="ECO:0000256" key="5">
    <source>
        <dbReference type="ARBA" id="ARBA00022553"/>
    </source>
</evidence>
<dbReference type="Pfam" id="PF00512">
    <property type="entry name" value="HisKA"/>
    <property type="match status" value="1"/>
</dbReference>
<keyword evidence="9 17" id="KW-0418">Kinase</keyword>
<comment type="catalytic activity">
    <reaction evidence="1">
        <text>ATP + protein L-histidine = ADP + protein N-phospho-L-histidine.</text>
        <dbReference type="EC" id="2.7.13.3"/>
    </reaction>
</comment>
<keyword evidence="10" id="KW-0067">ATP-binding</keyword>
<dbReference type="GO" id="GO:0000155">
    <property type="term" value="F:phosphorelay sensor kinase activity"/>
    <property type="evidence" value="ECO:0007669"/>
    <property type="project" value="InterPro"/>
</dbReference>
<dbReference type="RefSeq" id="WP_315743041.1">
    <property type="nucleotide sequence ID" value="NZ_JAVYAA010000001.1"/>
</dbReference>
<dbReference type="SUPFAM" id="SSF55874">
    <property type="entry name" value="ATPase domain of HSP90 chaperone/DNA topoisomerase II/histidine kinase"/>
    <property type="match status" value="1"/>
</dbReference>
<feature type="transmembrane region" description="Helical" evidence="14">
    <location>
        <begin position="170"/>
        <end position="191"/>
    </location>
</feature>
<dbReference type="InterPro" id="IPR005467">
    <property type="entry name" value="His_kinase_dom"/>
</dbReference>
<dbReference type="SMART" id="SM00387">
    <property type="entry name" value="HATPase_c"/>
    <property type="match status" value="1"/>
</dbReference>
<evidence type="ECO:0000256" key="11">
    <source>
        <dbReference type="ARBA" id="ARBA00022989"/>
    </source>
</evidence>
<dbReference type="Gene3D" id="6.10.340.10">
    <property type="match status" value="1"/>
</dbReference>
<keyword evidence="8" id="KW-0547">Nucleotide-binding</keyword>
<sequence length="461" mass="52507">MNSRIPLRKSLLIRYLTLVFVALMIWPIIFPLTSTILYYVSLLQNGEEPVENRYAVAAKLEERWHQEAVQFKQADRAAIDQRLHELKKEYPEAKLFWVDNSGTTRLQLPVQPSLPAQWNAGDAITFMKKSYDGDPFTVVAFIGQDPKQGFMVMQIARNLMVSDRQGYSTTHALIIIALVFVLFTVASWWFFYRLRGRLVRLGKAMVPDNANGLPSPIEITKWDEIGQLEHTFNQMIKQLTSSRQREQEEETLRKELIANLSHDLRTPLTTIRGHAHSLQREPLSEQGQQSLVLIDKKVNDLGQLVDNLLAYTLLSAHKYSLKMEATDMLRLVRTSAASWYPIWEKEGFEIHIELAEQPVTWRIDSQWMTRILDNLFQNIVRHAAEGRYIGIAIHAHGEKTAIVIEDHGPGMSAASASRGVGLGLTIVELMTAEMQLQWQVTSSPEGTRMSISPMKAMSVSN</sequence>
<dbReference type="CDD" id="cd00082">
    <property type="entry name" value="HisKA"/>
    <property type="match status" value="1"/>
</dbReference>
<dbReference type="PANTHER" id="PTHR45528:SF1">
    <property type="entry name" value="SENSOR HISTIDINE KINASE CPXA"/>
    <property type="match status" value="1"/>
</dbReference>
<evidence type="ECO:0000256" key="8">
    <source>
        <dbReference type="ARBA" id="ARBA00022741"/>
    </source>
</evidence>
<feature type="domain" description="Histidine kinase" evidence="15">
    <location>
        <begin position="259"/>
        <end position="457"/>
    </location>
</feature>
<dbReference type="InterPro" id="IPR036890">
    <property type="entry name" value="HATPase_C_sf"/>
</dbReference>
<keyword evidence="18" id="KW-1185">Reference proteome</keyword>